<organism evidence="1 2">
    <name type="scientific">Actinoplanes derwentensis</name>
    <dbReference type="NCBI Taxonomy" id="113562"/>
    <lineage>
        <taxon>Bacteria</taxon>
        <taxon>Bacillati</taxon>
        <taxon>Actinomycetota</taxon>
        <taxon>Actinomycetes</taxon>
        <taxon>Micromonosporales</taxon>
        <taxon>Micromonosporaceae</taxon>
        <taxon>Actinoplanes</taxon>
    </lineage>
</organism>
<evidence type="ECO:0000313" key="1">
    <source>
        <dbReference type="EMBL" id="SDT70308.1"/>
    </source>
</evidence>
<sequence>MSRAARRESWLLSPSGFDARKYVYRYVGSSGAVKTLDKKALRLAPFASMNDPRESHEWRAGDLIGPGRLRARSPLTESILQSEVDRVLRRGVRIASFGMDRSPIPAQNETLFHRGWASASMWEHYADHHKGACLVFDREALGSEYLAFCDSIGTLKAGDVQAIDDVEYKDSPLNVPISGTFGSLAKFHAVLADCIDRDSIKDLFLRKSIAWKHEREARIVYTRFNVPELELDNPTYVPISSSLKAIVLGEAFGDTTEILKLAGEDSPAPLEIYRCVWNLGAPNLRK</sequence>
<reference evidence="1 2" key="1">
    <citation type="submission" date="2016-10" db="EMBL/GenBank/DDBJ databases">
        <authorList>
            <person name="de Groot N.N."/>
        </authorList>
    </citation>
    <scope>NUCLEOTIDE SEQUENCE [LARGE SCALE GENOMIC DNA]</scope>
    <source>
        <strain evidence="1 2">DSM 43941</strain>
    </source>
</reference>
<dbReference type="Pfam" id="PF11185">
    <property type="entry name" value="DUF2971"/>
    <property type="match status" value="1"/>
</dbReference>
<dbReference type="AlphaFoldDB" id="A0A1H2CII2"/>
<proteinExistence type="predicted"/>
<gene>
    <name evidence="1" type="ORF">SAMN04489716_5927</name>
</gene>
<name>A0A1H2CII2_9ACTN</name>
<evidence type="ECO:0000313" key="2">
    <source>
        <dbReference type="Proteomes" id="UP000198688"/>
    </source>
</evidence>
<dbReference type="InterPro" id="IPR021352">
    <property type="entry name" value="DUF2971"/>
</dbReference>
<evidence type="ECO:0008006" key="3">
    <source>
        <dbReference type="Google" id="ProtNLM"/>
    </source>
</evidence>
<dbReference type="EMBL" id="LT629758">
    <property type="protein sequence ID" value="SDT70308.1"/>
    <property type="molecule type" value="Genomic_DNA"/>
</dbReference>
<dbReference type="Proteomes" id="UP000198688">
    <property type="component" value="Chromosome I"/>
</dbReference>
<protein>
    <recommendedName>
        <fullName evidence="3">DUF2971 domain-containing protein</fullName>
    </recommendedName>
</protein>
<accession>A0A1H2CII2</accession>
<keyword evidence="2" id="KW-1185">Reference proteome</keyword>